<dbReference type="AlphaFoldDB" id="A0A2P2R0X8"/>
<accession>A0A2P2R0X8</accession>
<evidence type="ECO:0000313" key="2">
    <source>
        <dbReference type="EMBL" id="MBX72875.1"/>
    </source>
</evidence>
<organism evidence="2">
    <name type="scientific">Rhizophora mucronata</name>
    <name type="common">Asiatic mangrove</name>
    <dbReference type="NCBI Taxonomy" id="61149"/>
    <lineage>
        <taxon>Eukaryota</taxon>
        <taxon>Viridiplantae</taxon>
        <taxon>Streptophyta</taxon>
        <taxon>Embryophyta</taxon>
        <taxon>Tracheophyta</taxon>
        <taxon>Spermatophyta</taxon>
        <taxon>Magnoliopsida</taxon>
        <taxon>eudicotyledons</taxon>
        <taxon>Gunneridae</taxon>
        <taxon>Pentapetalae</taxon>
        <taxon>rosids</taxon>
        <taxon>fabids</taxon>
        <taxon>Malpighiales</taxon>
        <taxon>Rhizophoraceae</taxon>
        <taxon>Rhizophora</taxon>
    </lineage>
</organism>
<sequence>MQGGMKMKSVGKYRLHVDKQSFREQHRESKGRARQEAERVGGVSSPNKLQNSSTNK</sequence>
<dbReference type="EMBL" id="GGEC01092391">
    <property type="protein sequence ID" value="MBX72875.1"/>
    <property type="molecule type" value="Transcribed_RNA"/>
</dbReference>
<evidence type="ECO:0000256" key="1">
    <source>
        <dbReference type="SAM" id="MobiDB-lite"/>
    </source>
</evidence>
<name>A0A2P2R0X8_RHIMU</name>
<reference evidence="2" key="1">
    <citation type="submission" date="2018-02" db="EMBL/GenBank/DDBJ databases">
        <title>Rhizophora mucronata_Transcriptome.</title>
        <authorList>
            <person name="Meera S.P."/>
            <person name="Sreeshan A."/>
            <person name="Augustine A."/>
        </authorList>
    </citation>
    <scope>NUCLEOTIDE SEQUENCE</scope>
    <source>
        <tissue evidence="2">Leaf</tissue>
    </source>
</reference>
<feature type="region of interest" description="Disordered" evidence="1">
    <location>
        <begin position="1"/>
        <end position="56"/>
    </location>
</feature>
<feature type="compositionally biased region" description="Polar residues" evidence="1">
    <location>
        <begin position="44"/>
        <end position="56"/>
    </location>
</feature>
<proteinExistence type="predicted"/>
<protein>
    <submittedName>
        <fullName evidence="2">Uncharacterized protein</fullName>
    </submittedName>
</protein>
<feature type="compositionally biased region" description="Basic and acidic residues" evidence="1">
    <location>
        <begin position="15"/>
        <end position="39"/>
    </location>
</feature>